<accession>A0AAD6EIU8</accession>
<reference evidence="2" key="1">
    <citation type="journal article" date="2023" name="IMA Fungus">
        <title>Comparative genomic study of the Penicillium genus elucidates a diverse pangenome and 15 lateral gene transfer events.</title>
        <authorList>
            <person name="Petersen C."/>
            <person name="Sorensen T."/>
            <person name="Nielsen M.R."/>
            <person name="Sondergaard T.E."/>
            <person name="Sorensen J.L."/>
            <person name="Fitzpatrick D.A."/>
            <person name="Frisvad J.C."/>
            <person name="Nielsen K.L."/>
        </authorList>
    </citation>
    <scope>NUCLEOTIDE SEQUENCE</scope>
    <source>
        <strain evidence="2">IBT 12815</strain>
    </source>
</reference>
<dbReference type="AlphaFoldDB" id="A0AAD6EIU8"/>
<keyword evidence="3" id="KW-1185">Reference proteome</keyword>
<dbReference type="GeneID" id="81583898"/>
<dbReference type="Proteomes" id="UP001213799">
    <property type="component" value="Unassembled WGS sequence"/>
</dbReference>
<name>A0AAD6EIU8_9EURO</name>
<feature type="compositionally biased region" description="Polar residues" evidence="1">
    <location>
        <begin position="16"/>
        <end position="47"/>
    </location>
</feature>
<evidence type="ECO:0000313" key="3">
    <source>
        <dbReference type="Proteomes" id="UP001213799"/>
    </source>
</evidence>
<dbReference type="EMBL" id="JAQJAE010000001">
    <property type="protein sequence ID" value="KAJ5617484.1"/>
    <property type="molecule type" value="Genomic_DNA"/>
</dbReference>
<protein>
    <submittedName>
        <fullName evidence="2">Uncharacterized protein</fullName>
    </submittedName>
</protein>
<proteinExistence type="predicted"/>
<feature type="region of interest" description="Disordered" evidence="1">
    <location>
        <begin position="1"/>
        <end position="81"/>
    </location>
</feature>
<reference evidence="2" key="2">
    <citation type="submission" date="2023-01" db="EMBL/GenBank/DDBJ databases">
        <authorList>
            <person name="Petersen C."/>
        </authorList>
    </citation>
    <scope>NUCLEOTIDE SEQUENCE</scope>
    <source>
        <strain evidence="2">IBT 12815</strain>
    </source>
</reference>
<evidence type="ECO:0000313" key="2">
    <source>
        <dbReference type="EMBL" id="KAJ5617484.1"/>
    </source>
</evidence>
<evidence type="ECO:0000256" key="1">
    <source>
        <dbReference type="SAM" id="MobiDB-lite"/>
    </source>
</evidence>
<comment type="caution">
    <text evidence="2">The sequence shown here is derived from an EMBL/GenBank/DDBJ whole genome shotgun (WGS) entry which is preliminary data.</text>
</comment>
<organism evidence="2 3">
    <name type="scientific">Penicillium hordei</name>
    <dbReference type="NCBI Taxonomy" id="40994"/>
    <lineage>
        <taxon>Eukaryota</taxon>
        <taxon>Fungi</taxon>
        <taxon>Dikarya</taxon>
        <taxon>Ascomycota</taxon>
        <taxon>Pezizomycotina</taxon>
        <taxon>Eurotiomycetes</taxon>
        <taxon>Eurotiomycetidae</taxon>
        <taxon>Eurotiales</taxon>
        <taxon>Aspergillaceae</taxon>
        <taxon>Penicillium</taxon>
    </lineage>
</organism>
<gene>
    <name evidence="2" type="ORF">N7537_002598</name>
</gene>
<dbReference type="RefSeq" id="XP_056758651.1">
    <property type="nucleotide sequence ID" value="XM_056893656.1"/>
</dbReference>
<sequence length="81" mass="8627">MDTPQTPQVQVLGETPESTQPEPNATATANHNSTEVEMGGTQDTNQAEPEPAQQDATLPDAQAEPEPHALAKKNSGFNFLE</sequence>